<keyword evidence="6" id="KW-1185">Reference proteome</keyword>
<evidence type="ECO:0000256" key="1">
    <source>
        <dbReference type="ARBA" id="ARBA00008814"/>
    </source>
</evidence>
<comment type="similarity">
    <text evidence="1">Belongs to the bacterial solute-binding protein 8 family.</text>
</comment>
<dbReference type="InterPro" id="IPR050902">
    <property type="entry name" value="ABC_Transporter_SBP"/>
</dbReference>
<dbReference type="EMBL" id="AP027728">
    <property type="protein sequence ID" value="BDZ39103.1"/>
    <property type="molecule type" value="Genomic_DNA"/>
</dbReference>
<feature type="region of interest" description="Disordered" evidence="2">
    <location>
        <begin position="32"/>
        <end position="61"/>
    </location>
</feature>
<reference evidence="6" key="1">
    <citation type="journal article" date="2019" name="Int. J. Syst. Evol. Microbiol.">
        <title>The Global Catalogue of Microorganisms (GCM) 10K type strain sequencing project: providing services to taxonomists for standard genome sequencing and annotation.</title>
        <authorList>
            <consortium name="The Broad Institute Genomics Platform"/>
            <consortium name="The Broad Institute Genome Sequencing Center for Infectious Disease"/>
            <person name="Wu L."/>
            <person name="Ma J."/>
        </authorList>
    </citation>
    <scope>NUCLEOTIDE SEQUENCE [LARGE SCALE GENOMIC DNA]</scope>
    <source>
        <strain evidence="6">NBRC 106310</strain>
    </source>
</reference>
<dbReference type="PANTHER" id="PTHR30535:SF4">
    <property type="entry name" value="HEMIN-BINDING PERIPLASMIC PROTEIN HMUT"/>
    <property type="match status" value="1"/>
</dbReference>
<evidence type="ECO:0000259" key="4">
    <source>
        <dbReference type="PROSITE" id="PS50983"/>
    </source>
</evidence>
<feature type="chain" id="PRO_5046372093" description="Fe/B12 periplasmic-binding domain-containing protein" evidence="3">
    <location>
        <begin position="29"/>
        <end position="293"/>
    </location>
</feature>
<feature type="signal peptide" evidence="3">
    <location>
        <begin position="1"/>
        <end position="28"/>
    </location>
</feature>
<accession>A0ABM8FUE5</accession>
<dbReference type="PANTHER" id="PTHR30535">
    <property type="entry name" value="VITAMIN B12-BINDING PROTEIN"/>
    <property type="match status" value="1"/>
</dbReference>
<feature type="domain" description="Fe/B12 periplasmic-binding" evidence="4">
    <location>
        <begin position="107"/>
        <end position="293"/>
    </location>
</feature>
<dbReference type="PROSITE" id="PS50983">
    <property type="entry name" value="FE_B12_PBP"/>
    <property type="match status" value="1"/>
</dbReference>
<gene>
    <name evidence="5" type="ORF">GCM10025863_17170</name>
</gene>
<organism evidence="5 6">
    <name type="scientific">Microbacterium suwonense</name>
    <dbReference type="NCBI Taxonomy" id="683047"/>
    <lineage>
        <taxon>Bacteria</taxon>
        <taxon>Bacillati</taxon>
        <taxon>Actinomycetota</taxon>
        <taxon>Actinomycetes</taxon>
        <taxon>Micrococcales</taxon>
        <taxon>Microbacteriaceae</taxon>
        <taxon>Microbacterium</taxon>
    </lineage>
</organism>
<evidence type="ECO:0000256" key="2">
    <source>
        <dbReference type="SAM" id="MobiDB-lite"/>
    </source>
</evidence>
<evidence type="ECO:0000313" key="6">
    <source>
        <dbReference type="Proteomes" id="UP001321543"/>
    </source>
</evidence>
<dbReference type="SUPFAM" id="SSF53807">
    <property type="entry name" value="Helical backbone' metal receptor"/>
    <property type="match status" value="1"/>
</dbReference>
<dbReference type="Pfam" id="PF01497">
    <property type="entry name" value="Peripla_BP_2"/>
    <property type="match status" value="1"/>
</dbReference>
<evidence type="ECO:0000256" key="3">
    <source>
        <dbReference type="SAM" id="SignalP"/>
    </source>
</evidence>
<dbReference type="Gene3D" id="3.40.50.1980">
    <property type="entry name" value="Nitrogenase molybdenum iron protein domain"/>
    <property type="match status" value="2"/>
</dbReference>
<dbReference type="Proteomes" id="UP001321543">
    <property type="component" value="Chromosome"/>
</dbReference>
<dbReference type="PROSITE" id="PS51257">
    <property type="entry name" value="PROKAR_LIPOPROTEIN"/>
    <property type="match status" value="1"/>
</dbReference>
<sequence length="293" mass="29980">MRGIRPLLTAAGGILLALSLVACQAATAQEAAGEKSSAQKTAVELPPLSELTPVADPRTVEGPSTVIIGGPSLTPITASEPELPVTVTSDDGNGRRQVTVTDTSRIIALSLSGTTAELVDALGFGDRLVGRDVATDLSDTGDLPVVTKKGHTVDAEAVLSLDPTLILTDGSIGPTDVVLQLGDAGIPVVTVPRATDPESTYQAIRTIAEALGTASSADELIDALDDAIAQKSAEIARLAPTDENRRPRVAFLYVRGTAGIYYLFGEGSGADSLIDSVGAIDVATEIGWVGSGR</sequence>
<name>A0ABM8FUE5_9MICO</name>
<proteinExistence type="inferred from homology"/>
<evidence type="ECO:0000313" key="5">
    <source>
        <dbReference type="EMBL" id="BDZ39103.1"/>
    </source>
</evidence>
<protein>
    <recommendedName>
        <fullName evidence="4">Fe/B12 periplasmic-binding domain-containing protein</fullName>
    </recommendedName>
</protein>
<dbReference type="InterPro" id="IPR002491">
    <property type="entry name" value="ABC_transptr_periplasmic_BD"/>
</dbReference>
<keyword evidence="3" id="KW-0732">Signal</keyword>